<accession>A0A8S5L9H3</accession>
<organism evidence="1">
    <name type="scientific">Myoviridae sp. ctPuP5</name>
    <dbReference type="NCBI Taxonomy" id="2823543"/>
    <lineage>
        <taxon>Viruses</taxon>
        <taxon>Duplodnaviria</taxon>
        <taxon>Heunggongvirae</taxon>
        <taxon>Uroviricota</taxon>
        <taxon>Caudoviricetes</taxon>
    </lineage>
</organism>
<evidence type="ECO:0000313" key="1">
    <source>
        <dbReference type="EMBL" id="DAD66588.1"/>
    </source>
</evidence>
<reference evidence="1" key="1">
    <citation type="journal article" date="2021" name="Proc. Natl. Acad. Sci. U.S.A.">
        <title>A Catalog of Tens of Thousands of Viruses from Human Metagenomes Reveals Hidden Associations with Chronic Diseases.</title>
        <authorList>
            <person name="Tisza M.J."/>
            <person name="Buck C.B."/>
        </authorList>
    </citation>
    <scope>NUCLEOTIDE SEQUENCE</scope>
    <source>
        <strain evidence="1">CtPuP5</strain>
    </source>
</reference>
<dbReference type="EMBL" id="BK014662">
    <property type="protein sequence ID" value="DAD66588.1"/>
    <property type="molecule type" value="Genomic_DNA"/>
</dbReference>
<proteinExistence type="predicted"/>
<sequence length="37" mass="4352">MMKNFWKIFLKRPLQKKEGVGSFQNGGKKFLEKISHA</sequence>
<protein>
    <submittedName>
        <fullName evidence="1">Uncharacterized protein</fullName>
    </submittedName>
</protein>
<name>A0A8S5L9H3_9CAUD</name>